<name>A0ABY3ZDZ2_STRRM</name>
<evidence type="ECO:0000256" key="1">
    <source>
        <dbReference type="SAM" id="MobiDB-lite"/>
    </source>
</evidence>
<evidence type="ECO:0000313" key="3">
    <source>
        <dbReference type="Proteomes" id="UP000829494"/>
    </source>
</evidence>
<protein>
    <submittedName>
        <fullName evidence="2">Uncharacterized protein</fullName>
    </submittedName>
</protein>
<organism evidence="2 3">
    <name type="scientific">Streptomyces rimosus subsp. rimosus</name>
    <dbReference type="NCBI Taxonomy" id="132474"/>
    <lineage>
        <taxon>Bacteria</taxon>
        <taxon>Bacillati</taxon>
        <taxon>Actinomycetota</taxon>
        <taxon>Actinomycetes</taxon>
        <taxon>Kitasatosporales</taxon>
        <taxon>Streptomycetaceae</taxon>
        <taxon>Streptomyces</taxon>
    </lineage>
</organism>
<sequence length="302" mass="32136">MEDAKRSWLHRPAVSFCRGRTDHSRYGPAAHLSSCRCPFESEVGQHLEPKSTKHHGRAQVVSGGSARETQILFFTEAEAREWATTGKKAAAAGGPAPVQLHKPAAEALLGTRPTSTGVLPPVLESPASGDRTADAGSLVPAPAAAPGELAANATATPPATPAPARVDGDQAVDLREAADHHLPGITLAALRFARADDPAFPASAGKRGAELLYRVGDLKKWARNRARAAIGTTALDWPSSAGGPDFRPAGRRSGPVRFRRHDPRPWKQPARQAPHRTRTPRDEEDRAPDDAELLRPPACASR</sequence>
<dbReference type="EMBL" id="CP094298">
    <property type="protein sequence ID" value="UNZ08538.1"/>
    <property type="molecule type" value="Genomic_DNA"/>
</dbReference>
<gene>
    <name evidence="2" type="ORF">SRIMR7_40955</name>
</gene>
<evidence type="ECO:0000313" key="2">
    <source>
        <dbReference type="EMBL" id="UNZ08538.1"/>
    </source>
</evidence>
<keyword evidence="3" id="KW-1185">Reference proteome</keyword>
<feature type="region of interest" description="Disordered" evidence="1">
    <location>
        <begin position="235"/>
        <end position="302"/>
    </location>
</feature>
<proteinExistence type="predicted"/>
<dbReference type="Proteomes" id="UP000829494">
    <property type="component" value="Chromosome"/>
</dbReference>
<reference evidence="2 3" key="1">
    <citation type="submission" date="2022-03" db="EMBL/GenBank/DDBJ databases">
        <title>Complete genome of Streptomyces rimosus ssp. rimosus R7 (=ATCC 10970).</title>
        <authorList>
            <person name="Beganovic S."/>
            <person name="Ruckert C."/>
            <person name="Busche T."/>
            <person name="Kalinowski J."/>
            <person name="Wittmann C."/>
        </authorList>
    </citation>
    <scope>NUCLEOTIDE SEQUENCE [LARGE SCALE GENOMIC DNA]</scope>
    <source>
        <strain evidence="2 3">R7</strain>
    </source>
</reference>
<feature type="compositionally biased region" description="Basic and acidic residues" evidence="1">
    <location>
        <begin position="279"/>
        <end position="293"/>
    </location>
</feature>
<accession>A0ABY3ZDZ2</accession>
<feature type="region of interest" description="Disordered" evidence="1">
    <location>
        <begin position="111"/>
        <end position="142"/>
    </location>
</feature>